<dbReference type="GO" id="GO:0010569">
    <property type="term" value="P:regulation of double-strand break repair via homologous recombination"/>
    <property type="evidence" value="ECO:0007669"/>
    <property type="project" value="InterPro"/>
</dbReference>
<dbReference type="InterPro" id="IPR026616">
    <property type="entry name" value="TEX15"/>
</dbReference>
<dbReference type="Pfam" id="PF15326">
    <property type="entry name" value="TEX15"/>
    <property type="match status" value="2"/>
</dbReference>
<reference evidence="5" key="1">
    <citation type="submission" date="2025-08" db="UniProtKB">
        <authorList>
            <consortium name="RefSeq"/>
        </authorList>
    </citation>
    <scope>IDENTIFICATION</scope>
    <source>
        <tissue evidence="5">Blood</tissue>
    </source>
</reference>
<accession>A0A6P9BEL3</accession>
<dbReference type="InterPro" id="IPR032765">
    <property type="entry name" value="TEX15_dom"/>
</dbReference>
<protein>
    <submittedName>
        <fullName evidence="5">Testis-expressed protein 15 isoform X1</fullName>
    </submittedName>
</protein>
<dbReference type="SUPFAM" id="SSF56399">
    <property type="entry name" value="ADP-ribosylation"/>
    <property type="match status" value="1"/>
</dbReference>
<evidence type="ECO:0000259" key="2">
    <source>
        <dbReference type="Pfam" id="PF12509"/>
    </source>
</evidence>
<proteinExistence type="predicted"/>
<dbReference type="RefSeq" id="XP_034266721.1">
    <property type="nucleotide sequence ID" value="XM_034410830.2"/>
</dbReference>
<feature type="region of interest" description="Disordered" evidence="1">
    <location>
        <begin position="563"/>
        <end position="584"/>
    </location>
</feature>
<dbReference type="GO" id="GO:0007130">
    <property type="term" value="P:synaptonemal complex assembly"/>
    <property type="evidence" value="ECO:0007669"/>
    <property type="project" value="TreeGrafter"/>
</dbReference>
<evidence type="ECO:0000313" key="4">
    <source>
        <dbReference type="Proteomes" id="UP001652622"/>
    </source>
</evidence>
<dbReference type="InterPro" id="IPR022188">
    <property type="entry name" value="TASOR_DUF3715"/>
</dbReference>
<dbReference type="GeneID" id="117661727"/>
<dbReference type="Proteomes" id="UP001652622">
    <property type="component" value="Unplaced"/>
</dbReference>
<dbReference type="Pfam" id="PF12509">
    <property type="entry name" value="DUF3715"/>
    <property type="match status" value="1"/>
</dbReference>
<feature type="region of interest" description="Disordered" evidence="1">
    <location>
        <begin position="37"/>
        <end position="68"/>
    </location>
</feature>
<evidence type="ECO:0000313" key="5">
    <source>
        <dbReference type="RefSeq" id="XP_034266721.1"/>
    </source>
</evidence>
<feature type="region of interest" description="Disordered" evidence="1">
    <location>
        <begin position="1274"/>
        <end position="1318"/>
    </location>
</feature>
<dbReference type="CTD" id="56154"/>
<organism evidence="4 5">
    <name type="scientific">Pantherophis guttatus</name>
    <name type="common">Corn snake</name>
    <name type="synonym">Elaphe guttata</name>
    <dbReference type="NCBI Taxonomy" id="94885"/>
    <lineage>
        <taxon>Eukaryota</taxon>
        <taxon>Metazoa</taxon>
        <taxon>Chordata</taxon>
        <taxon>Craniata</taxon>
        <taxon>Vertebrata</taxon>
        <taxon>Euteleostomi</taxon>
        <taxon>Lepidosauria</taxon>
        <taxon>Squamata</taxon>
        <taxon>Bifurcata</taxon>
        <taxon>Unidentata</taxon>
        <taxon>Episquamata</taxon>
        <taxon>Toxicofera</taxon>
        <taxon>Serpentes</taxon>
        <taxon>Colubroidea</taxon>
        <taxon>Colubridae</taxon>
        <taxon>Colubrinae</taxon>
        <taxon>Pantherophis</taxon>
    </lineage>
</organism>
<feature type="domain" description="Testis expressed sequence 15" evidence="3">
    <location>
        <begin position="2025"/>
        <end position="2141"/>
    </location>
</feature>
<dbReference type="Gene3D" id="3.90.228.10">
    <property type="match status" value="1"/>
</dbReference>
<sequence length="2723" mass="309079">MVAVARQQQELSVRPRQWAPKRLLGCAAPTGIPEPSLARRQEECCRERDGGESKGSSEDALRRREDASGHGSIVSDQLIIPSLLLGVGAEGAKVPPCAVPRIVGSLYLGKVTRCSLSDPGCPRSQVENKIEMEPKLEVIRKNIKGLFLVDQNCLKKFTIPKKPPDKDFLTECLANQRDYNEIKQRLNENCLDIQCHLESLWQFHKIEMVHNKDLEEEFIAKRTELREEGKQDKELSSFLVVSRDEVPQICQNGLCTGDSKREINIMKELGNPQLGVYLFRYVDIALNYASKHSFPVENIIIFRVLLGKVKKVQPPKGQKKIVLDPTPNFDCHMSRIHPSLKDSLEDQATRSLVYFYEYNEHSKPVDKPRQCLPYAVIHVKSVNQKGGADSFLTSLKCKLKRLPKHTGGVIPLENCTRVTRIGKSQLIYEHFRKPLETYVSGEVSSISKSVQNWNDSEDKIHCEKKKPKPATRWDLTQTKANIPCKSGMEAIRGEHVGDDKTSLKINPEDFSDWEIGSSTVTTSRLIKDPRLTRREQNVVKQNEELTMKPPFCNDTSISSCKLSPDNVTASKDKKHSRREMDSQVQGDDIFPSEIEHSIQLDTKCATNNCTSSKAEHCGNTFQSACCKKMYAYEWLSYEITSENFEQNKRQALKILNLKSKNSNLAESNQKDKQKYSASEKANNFLDNDYTINNSKEKSSKRISNVENLDYHPSDTCITDAVIRGLSEKSICLSKPELLDTNNFEDRVCISLFTEGQKKRETSNTGETCFNEIHMNQLKEKIPCGQEGKKYKSATETAFKNATESSSRKKQEPDMVLKKSVDNMNNYTKTSKNSDTLDLESTDFIFNLNLQRRSLIETELTNTEHCKAKFEELQTLPTKNNDLIDHEKVNHTVLLTSVPISLGNTEINKQSENTSSNASSDSFCSQVPEIFGQDLEMKNDNTHSLDICGEIENVLEECKQGLSVWYKPHNHGNISEENDYYYLQARLDWNNLFGKPGSNVNLSKDPTLKTNKDNSLYREKSGKESGTELLNTFPCPDLQITITNIVQSKLETKMEKCTTKSSAPKKCIKWTRGGKKKKYAKGQQNSKQYRKKKELNVRSSPQISSLSKGQFKETEQPEKHIKNILSALDNTEALLCKTKCPSQKIIGAMFQLRKARKSVQSLKTVTKAGRKTPGSVFSKAKNILPNGILVLDSFETSDCSTDVSFSSDCAKNKAIKTVSEKNAILDTTGIKSIEPLSAEPFICNKKRFAGEGLIGNAQEKNQENVITAMKNKHTLSSDTNSCRSKTDGNQFNSSRTRKELTVSQGRQTNDDEMFKSRGKMSTVKISTSIQPTFESATKMFGSDIISAPCPNLKKASNDKETVEISALQEENMILSTGQCHDSLASWPLTEENLNAKTSVVQLTSEIHSNRSLSLKTNNSSNKNIGMNCSEIPAGSSSRQKQKLDSHCKQAFSESEHSCFNTFSQTTEQEIYTAENRHCKSLSKSIEHQGNTNKIPSSDDLLSPTSFEDNNLCQSSHCCVLQRLVEENVKERELPETMIDSATERLDIIHDTPLKSLNNLDLKQRSLKHINHILRESTCRQASSGSAYNCDQFHFNSPLTAVYHVMPDETNKLFTSTKAKQKERYFSSTSSDHCSNFRNHIKLSKVGISLKSCDFSSKISEILQKADKTSSLNILHEQISYCKSALPLFITAFEKKQGCSFEHALISREILGSSNGNMQASQKVKPCAIEALVELQIIMETMEFIENKKRFLKGEPTFRSLLWYDDSLHSELFGGHSGYQQQSNLYPAFQMRLKYNPLNELQIYHKQLMEAFENTISENNSYYCLLKLRREIEECESVMKQISNLSDFFLSVPFTCGANFGDSIEDLENSRKSTMDLINISKSLPGMNLSAEKDNHLWIIIEIIGKKTEFVKTCTNEEFNLKTSLFGLEHVFFDAAKNLVWQERNTSLNNGSKDGKEVLQVYEIAVAKLFDIYERMMEDSGCGNDDNRTFGGYTEKCAEDSHNCKDVCSQDNADCLIGKSLTLQDSCNVSEILDEAQSADIERLQKLMGKCTVQLEMLKKYFQILQEEDITILITQENILNFMKNGGINPVILKPEAIEIYTELAMMYETIFFLKNSIAKQGDNPRFRSLLWFDLSLVPELFQCQEKMAFLSYRKEKLLETVEASIFELQEELNIIYDYTEALNCSYALHLLTREFAEFSETRKMLGTSKSPVSMCIDLAPYAIALNYGSTVSELDYNYKQFSLLLEKLILYKKKDVGKIAHVMKVMKTIAHMKFICSEQEKSPLPVVIHQMLKNWRKACRLKRQLVGTRSDHSDQNLQASQTVNKRPFNVTLEDEPCPSEEKIDVSHNKKKKVAASLMTTFKIDEKEANRNMRNKCKSSEGEGPQLKTPLKTQYRNNRNLRERTPITFSQLKDAYPCELIHAPRNTSEVKLNNADAFSIQQNLQDLKNVKEGRKTSQYAKEHDEYFSSYSDVNKCMSVSPVKVQRSAEEAISSVEKLGEGDFLLVTKNAQQNLKFGGFQNDSNVESECNMDISLSPDNSANSEKSEIPKYPPPYNSESSMVTELNKFMEQQSFQSEPSFSDNIQNSDEWSPISQNEYFEGTSMHMYRTSYPYYSWYFYQTNNSHLVTQTYQELNSYEIYPLNPAVSATACTVNTAYSSRFHTETISHFDVRESQSFNIAQAHPMHGYFSSIAAYPYSYQQQQIRYEENWPLSHTVFPYPSTIGL</sequence>
<feature type="region of interest" description="Disordered" evidence="1">
    <location>
        <begin position="1002"/>
        <end position="1022"/>
    </location>
</feature>
<feature type="domain" description="Testis expressed sequence 15" evidence="3">
    <location>
        <begin position="1644"/>
        <end position="1809"/>
    </location>
</feature>
<feature type="domain" description="TASOR pseudo-PARP" evidence="2">
    <location>
        <begin position="224"/>
        <end position="373"/>
    </location>
</feature>
<dbReference type="GO" id="GO:0007140">
    <property type="term" value="P:male meiotic nuclear division"/>
    <property type="evidence" value="ECO:0007669"/>
    <property type="project" value="InterPro"/>
</dbReference>
<dbReference type="KEGG" id="pgut:117661727"/>
<feature type="compositionally biased region" description="Basic and acidic residues" evidence="1">
    <location>
        <begin position="1005"/>
        <end position="1022"/>
    </location>
</feature>
<name>A0A6P9BEL3_PANGU</name>
<dbReference type="OMA" id="DATCIAH"/>
<dbReference type="PANTHER" id="PTHR22380:SF1">
    <property type="entry name" value="TESTIS-EXPRESSED PROTEIN 15"/>
    <property type="match status" value="1"/>
</dbReference>
<feature type="compositionally biased region" description="Polar residues" evidence="1">
    <location>
        <begin position="1274"/>
        <end position="1293"/>
    </location>
</feature>
<evidence type="ECO:0000256" key="1">
    <source>
        <dbReference type="SAM" id="MobiDB-lite"/>
    </source>
</evidence>
<feature type="compositionally biased region" description="Polar residues" evidence="1">
    <location>
        <begin position="1096"/>
        <end position="1107"/>
    </location>
</feature>
<evidence type="ECO:0000259" key="3">
    <source>
        <dbReference type="Pfam" id="PF15326"/>
    </source>
</evidence>
<dbReference type="InParanoid" id="A0A6P9BEL3"/>
<feature type="region of interest" description="Disordered" evidence="1">
    <location>
        <begin position="1071"/>
        <end position="1114"/>
    </location>
</feature>
<gene>
    <name evidence="5" type="primary">TEX15</name>
</gene>
<keyword evidence="4" id="KW-1185">Reference proteome</keyword>
<dbReference type="PANTHER" id="PTHR22380">
    <property type="entry name" value="TESTIS-EXPRESSED PROTEIN 15"/>
    <property type="match status" value="1"/>
</dbReference>
<dbReference type="GO" id="GO:0005634">
    <property type="term" value="C:nucleus"/>
    <property type="evidence" value="ECO:0007669"/>
    <property type="project" value="TreeGrafter"/>
</dbReference>